<keyword evidence="9 10" id="KW-0472">Membrane</keyword>
<keyword evidence="5 10" id="KW-0812">Transmembrane</keyword>
<evidence type="ECO:0000256" key="7">
    <source>
        <dbReference type="ARBA" id="ARBA00023006"/>
    </source>
</evidence>
<dbReference type="GO" id="GO:0034497">
    <property type="term" value="P:protein localization to phagophore assembly site"/>
    <property type="evidence" value="ECO:0007669"/>
    <property type="project" value="TreeGrafter"/>
</dbReference>
<keyword evidence="8 10" id="KW-0445">Lipid transport</keyword>
<evidence type="ECO:0000313" key="12">
    <source>
        <dbReference type="Proteomes" id="UP001154078"/>
    </source>
</evidence>
<dbReference type="OrthoDB" id="2020634at2759"/>
<feature type="transmembrane region" description="Helical" evidence="10">
    <location>
        <begin position="284"/>
        <end position="308"/>
    </location>
</feature>
<dbReference type="Proteomes" id="UP001154078">
    <property type="component" value="Chromosome 5"/>
</dbReference>
<dbReference type="PANTHER" id="PTHR13038:SF10">
    <property type="entry name" value="AUTOPHAGY-RELATED PROTEIN 9"/>
    <property type="match status" value="1"/>
</dbReference>
<keyword evidence="7 10" id="KW-0072">Autophagy</keyword>
<name>A0A9P0FKD6_BRAAE</name>
<evidence type="ECO:0000256" key="2">
    <source>
        <dbReference type="ARBA" id="ARBA00006185"/>
    </source>
</evidence>
<feature type="transmembrane region" description="Helical" evidence="10">
    <location>
        <begin position="370"/>
        <end position="391"/>
    </location>
</feature>
<comment type="caution">
    <text evidence="10">Lacks conserved residue(s) required for the propagation of feature annotation.</text>
</comment>
<evidence type="ECO:0000313" key="11">
    <source>
        <dbReference type="EMBL" id="CAH0558027.1"/>
    </source>
</evidence>
<dbReference type="AlphaFoldDB" id="A0A9P0FKD6"/>
<evidence type="ECO:0000256" key="9">
    <source>
        <dbReference type="ARBA" id="ARBA00023136"/>
    </source>
</evidence>
<feature type="transmembrane region" description="Helical" evidence="10">
    <location>
        <begin position="122"/>
        <end position="142"/>
    </location>
</feature>
<comment type="function">
    <text evidence="10">Phospholipid scramblase involved in autophagy. Cycles between the preautophagosomal structure/phagophore assembly site (PAS) and the cytoplasmic vesicle pool and supplies membrane for the growing autophagosome. Lipid scramblase activity plays a key role in preautophagosomal structure/phagophore assembly by distributing the phospholipids that arrive through ATG2 from the cytoplasmic to the luminal leaflet of the bilayer, thereby driving autophagosomal membrane expansion.</text>
</comment>
<dbReference type="InterPro" id="IPR007241">
    <property type="entry name" value="Autophagy-rel_prot_9"/>
</dbReference>
<evidence type="ECO:0000256" key="1">
    <source>
        <dbReference type="ARBA" id="ARBA00004511"/>
    </source>
</evidence>
<dbReference type="GO" id="GO:0034727">
    <property type="term" value="P:piecemeal microautophagy of the nucleus"/>
    <property type="evidence" value="ECO:0007669"/>
    <property type="project" value="TreeGrafter"/>
</dbReference>
<feature type="transmembrane region" description="Helical" evidence="10">
    <location>
        <begin position="398"/>
        <end position="419"/>
    </location>
</feature>
<organism evidence="11 12">
    <name type="scientific">Brassicogethes aeneus</name>
    <name type="common">Rape pollen beetle</name>
    <name type="synonym">Meligethes aeneus</name>
    <dbReference type="NCBI Taxonomy" id="1431903"/>
    <lineage>
        <taxon>Eukaryota</taxon>
        <taxon>Metazoa</taxon>
        <taxon>Ecdysozoa</taxon>
        <taxon>Arthropoda</taxon>
        <taxon>Hexapoda</taxon>
        <taxon>Insecta</taxon>
        <taxon>Pterygota</taxon>
        <taxon>Neoptera</taxon>
        <taxon>Endopterygota</taxon>
        <taxon>Coleoptera</taxon>
        <taxon>Polyphaga</taxon>
        <taxon>Cucujiformia</taxon>
        <taxon>Nitidulidae</taxon>
        <taxon>Meligethinae</taxon>
        <taxon>Brassicogethes</taxon>
    </lineage>
</organism>
<dbReference type="GO" id="GO:0005776">
    <property type="term" value="C:autophagosome"/>
    <property type="evidence" value="ECO:0007669"/>
    <property type="project" value="TreeGrafter"/>
</dbReference>
<gene>
    <name evidence="11" type="ORF">MELIAE_LOCUS8593</name>
</gene>
<evidence type="ECO:0000256" key="5">
    <source>
        <dbReference type="ARBA" id="ARBA00022692"/>
    </source>
</evidence>
<evidence type="ECO:0000256" key="4">
    <source>
        <dbReference type="ARBA" id="ARBA00022448"/>
    </source>
</evidence>
<dbReference type="GO" id="GO:0006869">
    <property type="term" value="P:lipid transport"/>
    <property type="evidence" value="ECO:0007669"/>
    <property type="project" value="UniProtKB-KW"/>
</dbReference>
<comment type="subcellular location">
    <subcellularLocation>
        <location evidence="1 10">Preautophagosomal structure membrane</location>
        <topology evidence="1 10">Multi-pass membrane protein</topology>
    </subcellularLocation>
</comment>
<evidence type="ECO:0000256" key="3">
    <source>
        <dbReference type="ARBA" id="ARBA00018074"/>
    </source>
</evidence>
<reference evidence="11" key="1">
    <citation type="submission" date="2021-12" db="EMBL/GenBank/DDBJ databases">
        <authorList>
            <person name="King R."/>
        </authorList>
    </citation>
    <scope>NUCLEOTIDE SEQUENCE</scope>
</reference>
<comment type="similarity">
    <text evidence="2 10">Belongs to the ATG9 family.</text>
</comment>
<evidence type="ECO:0000256" key="8">
    <source>
        <dbReference type="ARBA" id="ARBA00023055"/>
    </source>
</evidence>
<keyword evidence="6 10" id="KW-1133">Transmembrane helix</keyword>
<sequence>MLVKIEDSDETVIKDYQTLSDVEYDEGSSNHVIFQAEPKQSRWNHIVDLDSFFTRAYSYHQNHGFLCMLLQEIFELNQFAFIVALSAYLAHGVNYEKLFHRGATKTTMNEVILPLSECIGNFIWITWILLLIAMAVFALKFIRGVYQIIQFWDIKQFYNIALGIRDKEVDTITWNEVQARIKVAQLQHRMCVDKRELTELDIYHRILRQKNYIIALANKRLLPPRIDIPLVGEEVYWTKTLCYNMQWLLFWSPWSPFENRFNLREEYKQVSLRQELATQLGRHVLYLAFVNLIFAPLILLWQILYAFFYYADLFRRDPAKVGLRNWSLYALLYLRHFNELDHEVADRLTKAHKAATRYVAAFSSPLTTLIASHVSFISGSIMAVFIALTLYDEDVLSVEHVITLISGLGVIVAICRAMQPDENASWNTESLLSAVVLHTHYLPADWQGHAHTKRIRKKFEQLFQYRVVGLVEELLSPIVTPYILWRCIYPKSLDIIDFFRNFTVTVVGVGDVCSFAQMDIKRHGHPDWHNEQEASDANQYSQAEDGKVELSLVHFKMTNPMWVPPLSAMEFVSDVEQYNVSNSMLNFPAGKSAPMQRESRRLVRLSDSVLSPSGFTNQQLRYTIYDSVGQSVMYLHGVNKNKSSVADEDTEQQD</sequence>
<keyword evidence="12" id="KW-1185">Reference proteome</keyword>
<dbReference type="Pfam" id="PF04109">
    <property type="entry name" value="ATG9"/>
    <property type="match status" value="1"/>
</dbReference>
<evidence type="ECO:0000256" key="10">
    <source>
        <dbReference type="RuleBase" id="RU364027"/>
    </source>
</evidence>
<proteinExistence type="inferred from homology"/>
<protein>
    <recommendedName>
        <fullName evidence="3 10">Autophagy-related protein 9</fullName>
    </recommendedName>
</protein>
<dbReference type="GO" id="GO:0061709">
    <property type="term" value="P:reticulophagy"/>
    <property type="evidence" value="ECO:0007669"/>
    <property type="project" value="TreeGrafter"/>
</dbReference>
<keyword evidence="4 10" id="KW-0813">Transport</keyword>
<dbReference type="GO" id="GO:0000422">
    <property type="term" value="P:autophagy of mitochondrion"/>
    <property type="evidence" value="ECO:0007669"/>
    <property type="project" value="TreeGrafter"/>
</dbReference>
<accession>A0A9P0FKD6</accession>
<dbReference type="EMBL" id="OV121136">
    <property type="protein sequence ID" value="CAH0558027.1"/>
    <property type="molecule type" value="Genomic_DNA"/>
</dbReference>
<dbReference type="PANTHER" id="PTHR13038">
    <property type="entry name" value="APG9 AUTOPHAGY 9"/>
    <property type="match status" value="1"/>
</dbReference>
<dbReference type="GO" id="GO:0034045">
    <property type="term" value="C:phagophore assembly site membrane"/>
    <property type="evidence" value="ECO:0007669"/>
    <property type="project" value="UniProtKB-SubCell"/>
</dbReference>
<evidence type="ECO:0000256" key="6">
    <source>
        <dbReference type="ARBA" id="ARBA00022989"/>
    </source>
</evidence>